<comment type="pathway">
    <text evidence="1">Carbohydrate degradation; glycolysis; pyruvate from D-glyceraldehyde 3-phosphate: step 5/5.</text>
</comment>
<dbReference type="InterPro" id="IPR015806">
    <property type="entry name" value="Pyrv_Knase_insert_dom_sf"/>
</dbReference>
<dbReference type="PANTHER" id="PTHR11817">
    <property type="entry name" value="PYRUVATE KINASE"/>
    <property type="match status" value="1"/>
</dbReference>
<dbReference type="Proteomes" id="UP000005289">
    <property type="component" value="Chromosome"/>
</dbReference>
<dbReference type="GO" id="GO:0004743">
    <property type="term" value="F:pyruvate kinase activity"/>
    <property type="evidence" value="ECO:0007669"/>
    <property type="project" value="UniProtKB-EC"/>
</dbReference>
<dbReference type="OrthoDB" id="9812123at2"/>
<proteinExistence type="inferred from homology"/>
<feature type="domain" description="Pyruvate kinase barrel" evidence="13">
    <location>
        <begin position="377"/>
        <end position="592"/>
    </location>
</feature>
<organism evidence="14 15">
    <name type="scientific">Thioalkalivibrio paradoxus ARh 1</name>
    <dbReference type="NCBI Taxonomy" id="713585"/>
    <lineage>
        <taxon>Bacteria</taxon>
        <taxon>Pseudomonadati</taxon>
        <taxon>Pseudomonadota</taxon>
        <taxon>Gammaproteobacteria</taxon>
        <taxon>Chromatiales</taxon>
        <taxon>Ectothiorhodospiraceae</taxon>
        <taxon>Thioalkalivibrio</taxon>
    </lineage>
</organism>
<name>W0DPK6_9GAMM</name>
<evidence type="ECO:0000256" key="4">
    <source>
        <dbReference type="ARBA" id="ARBA00022679"/>
    </source>
</evidence>
<evidence type="ECO:0000256" key="1">
    <source>
        <dbReference type="ARBA" id="ARBA00004997"/>
    </source>
</evidence>
<dbReference type="NCBIfam" id="NF011314">
    <property type="entry name" value="PRK14725.1"/>
    <property type="match status" value="1"/>
</dbReference>
<evidence type="ECO:0000256" key="11">
    <source>
        <dbReference type="ARBA" id="ARBA00023317"/>
    </source>
</evidence>
<dbReference type="SUPFAM" id="SSF51621">
    <property type="entry name" value="Phosphoenolpyruvate/pyruvate domain"/>
    <property type="match status" value="1"/>
</dbReference>
<evidence type="ECO:0000313" key="14">
    <source>
        <dbReference type="EMBL" id="AHE98790.1"/>
    </source>
</evidence>
<evidence type="ECO:0000256" key="8">
    <source>
        <dbReference type="ARBA" id="ARBA00022840"/>
    </source>
</evidence>
<dbReference type="SUPFAM" id="SSF50800">
    <property type="entry name" value="PK beta-barrel domain-like"/>
    <property type="match status" value="1"/>
</dbReference>
<dbReference type="Gene3D" id="3.20.20.60">
    <property type="entry name" value="Phosphoenolpyruvate-binding domains"/>
    <property type="match status" value="2"/>
</dbReference>
<keyword evidence="9" id="KW-0460">Magnesium</keyword>
<evidence type="ECO:0000256" key="7">
    <source>
        <dbReference type="ARBA" id="ARBA00022777"/>
    </source>
</evidence>
<dbReference type="EMBL" id="CP007029">
    <property type="protein sequence ID" value="AHE98790.1"/>
    <property type="molecule type" value="Genomic_DNA"/>
</dbReference>
<dbReference type="InterPro" id="IPR015813">
    <property type="entry name" value="Pyrv/PenolPyrv_kinase-like_dom"/>
</dbReference>
<accession>W0DPK6</accession>
<comment type="similarity">
    <text evidence="2">Belongs to the pyruvate kinase family.</text>
</comment>
<dbReference type="GO" id="GO:0016301">
    <property type="term" value="F:kinase activity"/>
    <property type="evidence" value="ECO:0007669"/>
    <property type="project" value="UniProtKB-KW"/>
</dbReference>
<evidence type="ECO:0000256" key="6">
    <source>
        <dbReference type="ARBA" id="ARBA00022741"/>
    </source>
</evidence>
<dbReference type="RefSeq" id="WP_006747979.1">
    <property type="nucleotide sequence ID" value="NZ_CP007029.1"/>
</dbReference>
<evidence type="ECO:0000313" key="15">
    <source>
        <dbReference type="Proteomes" id="UP000005289"/>
    </source>
</evidence>
<feature type="compositionally biased region" description="Low complexity" evidence="12">
    <location>
        <begin position="637"/>
        <end position="671"/>
    </location>
</feature>
<keyword evidence="6" id="KW-0547">Nucleotide-binding</keyword>
<keyword evidence="10" id="KW-0324">Glycolysis</keyword>
<evidence type="ECO:0000256" key="2">
    <source>
        <dbReference type="ARBA" id="ARBA00008663"/>
    </source>
</evidence>
<dbReference type="EC" id="2.7.1.40" evidence="3"/>
<dbReference type="Pfam" id="PF00224">
    <property type="entry name" value="PK"/>
    <property type="match status" value="2"/>
</dbReference>
<reference evidence="14 15" key="1">
    <citation type="submission" date="2013-12" db="EMBL/GenBank/DDBJ databases">
        <authorList>
            <consortium name="DOE Joint Genome Institute"/>
            <person name="Muyzer G."/>
            <person name="Huntemann M."/>
            <person name="Han J."/>
            <person name="Chen A."/>
            <person name="Kyrpides N."/>
            <person name="Mavromatis K."/>
            <person name="Markowitz V."/>
            <person name="Palaniappan K."/>
            <person name="Ivanova N."/>
            <person name="Schaumberg A."/>
            <person name="Pati A."/>
            <person name="Liolios K."/>
            <person name="Nordberg H.P."/>
            <person name="Cantor M.N."/>
            <person name="Hua S.X."/>
            <person name="Woyke T."/>
        </authorList>
    </citation>
    <scope>NUCLEOTIDE SEQUENCE [LARGE SCALE GENOMIC DNA]</scope>
    <source>
        <strain evidence="14 15">ARh 1</strain>
    </source>
</reference>
<evidence type="ECO:0000256" key="10">
    <source>
        <dbReference type="ARBA" id="ARBA00023152"/>
    </source>
</evidence>
<keyword evidence="4" id="KW-0808">Transferase</keyword>
<dbReference type="GO" id="GO:0030955">
    <property type="term" value="F:potassium ion binding"/>
    <property type="evidence" value="ECO:0007669"/>
    <property type="project" value="InterPro"/>
</dbReference>
<gene>
    <name evidence="14" type="ORF">THITH_11645</name>
</gene>
<dbReference type="GO" id="GO:0005524">
    <property type="term" value="F:ATP binding"/>
    <property type="evidence" value="ECO:0007669"/>
    <property type="project" value="UniProtKB-KW"/>
</dbReference>
<keyword evidence="7 14" id="KW-0418">Kinase</keyword>
<evidence type="ECO:0000256" key="3">
    <source>
        <dbReference type="ARBA" id="ARBA00012142"/>
    </source>
</evidence>
<keyword evidence="11 14" id="KW-0670">Pyruvate</keyword>
<dbReference type="STRING" id="713585.THITH_11645"/>
<dbReference type="Gene3D" id="2.40.33.10">
    <property type="entry name" value="PK beta-barrel domain-like"/>
    <property type="match status" value="2"/>
</dbReference>
<evidence type="ECO:0000256" key="5">
    <source>
        <dbReference type="ARBA" id="ARBA00022723"/>
    </source>
</evidence>
<protein>
    <recommendedName>
        <fullName evidence="3">pyruvate kinase</fullName>
        <ecNumber evidence="3">2.7.1.40</ecNumber>
    </recommendedName>
</protein>
<dbReference type="AlphaFoldDB" id="W0DPK6"/>
<dbReference type="UniPathway" id="UPA00109">
    <property type="reaction ID" value="UER00188"/>
</dbReference>
<dbReference type="InterPro" id="IPR015793">
    <property type="entry name" value="Pyrv_Knase_brl"/>
</dbReference>
<keyword evidence="5" id="KW-0479">Metal-binding</keyword>
<evidence type="ECO:0000256" key="9">
    <source>
        <dbReference type="ARBA" id="ARBA00022842"/>
    </source>
</evidence>
<feature type="region of interest" description="Disordered" evidence="12">
    <location>
        <begin position="633"/>
        <end position="671"/>
    </location>
</feature>
<dbReference type="KEGG" id="tti:THITH_11645"/>
<dbReference type="InterPro" id="IPR011037">
    <property type="entry name" value="Pyrv_Knase-like_insert_dom_sf"/>
</dbReference>
<dbReference type="HOGENOM" id="CLU_015439_6_1_6"/>
<evidence type="ECO:0000256" key="12">
    <source>
        <dbReference type="SAM" id="MobiDB-lite"/>
    </source>
</evidence>
<keyword evidence="8" id="KW-0067">ATP-binding</keyword>
<sequence length="671" mass="72264">MTKLDQPGVDGEYRALLEEMHALRQQVVVGAATRLQELAARKESGEFPASACNLAQYLAMRCRDLRPLQLRLARKGLSSLGRVEAHVLASIDEVIRVLSGLCAQPEPMLEPPPAPGFDAGNELLALNTRTLFGLPRPGRTARVMVTMPTAAASDGELVRALLESGMDCARINCAHDSPAVWRRMIDNIRQAQRVVGRDCRVVMDLAGHKVRTGPVADEPAATQLRPQRDASFGRRKPVAVRLAPESAPAVEPPANGQPPTMTVDPRVLAMLSPGDRLSFSDLRGKTRKLIVERELDDSTWLARCRRRAVIGPETSLRLMRRENGRWAPVDPEPVYLGGHRTRPMRIVLQIGDALNLTWPERPGRPARIDADGRVVEPARIGVTAASVLKCLSPGQPVWIDDGKLGAVVVEAGPRSALLKVTHAPPEGFRLKADKGINFPGAQLQLGPLSEKDLADLDFVVGHADLVGFSFVETASDMRALMEELERRSAGDLGIVAKIETERALRHLPDIMLSAIGRHPLAIMIARGDLAVEIGGERLAEIQEELLWMAEAGHVPVVWATQVLESLAKTGSASRPELSDAAMSVRAECVMLNKGPFIVTALRVLDDILRRMQDHQQKKMPQLRALQLAAGGAGTDGAGVSAQAPPASAANSSTESDATAAPISAPASTSLG</sequence>
<keyword evidence="15" id="KW-1185">Reference proteome</keyword>
<dbReference type="InterPro" id="IPR040442">
    <property type="entry name" value="Pyrv_kinase-like_dom_sf"/>
</dbReference>
<evidence type="ECO:0000259" key="13">
    <source>
        <dbReference type="Pfam" id="PF00224"/>
    </source>
</evidence>
<dbReference type="InterPro" id="IPR001697">
    <property type="entry name" value="Pyr_Knase"/>
</dbReference>
<dbReference type="GO" id="GO:0000287">
    <property type="term" value="F:magnesium ion binding"/>
    <property type="evidence" value="ECO:0007669"/>
    <property type="project" value="InterPro"/>
</dbReference>
<feature type="domain" description="Pyruvate kinase barrel" evidence="13">
    <location>
        <begin position="141"/>
        <end position="225"/>
    </location>
</feature>